<keyword evidence="9" id="KW-0460">Magnesium</keyword>
<evidence type="ECO:0000256" key="7">
    <source>
        <dbReference type="ARBA" id="ARBA00022741"/>
    </source>
</evidence>
<evidence type="ECO:0000256" key="1">
    <source>
        <dbReference type="ARBA" id="ARBA00004496"/>
    </source>
</evidence>
<evidence type="ECO:0000256" key="11">
    <source>
        <dbReference type="SAM" id="MobiDB-lite"/>
    </source>
</evidence>
<feature type="region of interest" description="Disordered" evidence="11">
    <location>
        <begin position="169"/>
        <end position="200"/>
    </location>
</feature>
<dbReference type="NCBIfam" id="TIGR00150">
    <property type="entry name" value="T6A_YjeE"/>
    <property type="match status" value="1"/>
</dbReference>
<evidence type="ECO:0000256" key="6">
    <source>
        <dbReference type="ARBA" id="ARBA00022723"/>
    </source>
</evidence>
<sequence>MALEFYVEPVIPLAARTSNLPSWLLGCTVVRRQRAAVRETDTAHSNEASVMRSHSAADLRPGDCYLLSGHVGAGKSTFCRAFIRAVDGDEMLTVPSPTYVLEYVYDEHDGPSVHHMDLYRLKGPEECLRLGLSDALKTGAALVEWPEVLGPTHTPITHLQVALQQTQAQAQRSAAAGPEEEPEDEERQITLTPQGLYWQH</sequence>
<dbReference type="Proteomes" id="UP001465755">
    <property type="component" value="Unassembled WGS sequence"/>
</dbReference>
<keyword evidence="4" id="KW-0963">Cytoplasm</keyword>
<evidence type="ECO:0000256" key="3">
    <source>
        <dbReference type="ARBA" id="ARBA00019010"/>
    </source>
</evidence>
<keyword evidence="5" id="KW-0819">tRNA processing</keyword>
<dbReference type="InterPro" id="IPR027417">
    <property type="entry name" value="P-loop_NTPase"/>
</dbReference>
<evidence type="ECO:0000256" key="4">
    <source>
        <dbReference type="ARBA" id="ARBA00022490"/>
    </source>
</evidence>
<gene>
    <name evidence="12" type="ORF">WJX73_005241</name>
</gene>
<keyword evidence="8" id="KW-0067">ATP-binding</keyword>
<evidence type="ECO:0000256" key="2">
    <source>
        <dbReference type="ARBA" id="ARBA00007599"/>
    </source>
</evidence>
<evidence type="ECO:0000256" key="5">
    <source>
        <dbReference type="ARBA" id="ARBA00022694"/>
    </source>
</evidence>
<name>A0AAW1NPG6_9CHLO</name>
<dbReference type="InterPro" id="IPR003442">
    <property type="entry name" value="T6A_TsaE"/>
</dbReference>
<dbReference type="GO" id="GO:0046872">
    <property type="term" value="F:metal ion binding"/>
    <property type="evidence" value="ECO:0007669"/>
    <property type="project" value="UniProtKB-KW"/>
</dbReference>
<dbReference type="SUPFAM" id="SSF52540">
    <property type="entry name" value="P-loop containing nucleoside triphosphate hydrolases"/>
    <property type="match status" value="1"/>
</dbReference>
<dbReference type="AlphaFoldDB" id="A0AAW1NPG6"/>
<protein>
    <recommendedName>
        <fullName evidence="3">tRNA threonylcarbamoyladenosine biosynthesis protein TsaE</fullName>
    </recommendedName>
    <alternativeName>
        <fullName evidence="10">t(6)A37 threonylcarbamoyladenosine biosynthesis protein TsaE</fullName>
    </alternativeName>
</protein>
<dbReference type="PANTHER" id="PTHR33540:SF2">
    <property type="entry name" value="TRNA THREONYLCARBAMOYLADENOSINE BIOSYNTHESIS PROTEIN TSAE"/>
    <property type="match status" value="1"/>
</dbReference>
<evidence type="ECO:0000256" key="9">
    <source>
        <dbReference type="ARBA" id="ARBA00022842"/>
    </source>
</evidence>
<comment type="caution">
    <text evidence="12">The sequence shown here is derived from an EMBL/GenBank/DDBJ whole genome shotgun (WGS) entry which is preliminary data.</text>
</comment>
<dbReference type="Pfam" id="PF02367">
    <property type="entry name" value="TsaE"/>
    <property type="match status" value="1"/>
</dbReference>
<comment type="subcellular location">
    <subcellularLocation>
        <location evidence="1">Cytoplasm</location>
    </subcellularLocation>
</comment>
<keyword evidence="7" id="KW-0547">Nucleotide-binding</keyword>
<evidence type="ECO:0000256" key="8">
    <source>
        <dbReference type="ARBA" id="ARBA00022840"/>
    </source>
</evidence>
<organism evidence="12 13">
    <name type="scientific">Symbiochloris irregularis</name>
    <dbReference type="NCBI Taxonomy" id="706552"/>
    <lineage>
        <taxon>Eukaryota</taxon>
        <taxon>Viridiplantae</taxon>
        <taxon>Chlorophyta</taxon>
        <taxon>core chlorophytes</taxon>
        <taxon>Trebouxiophyceae</taxon>
        <taxon>Trebouxiales</taxon>
        <taxon>Trebouxiaceae</taxon>
        <taxon>Symbiochloris</taxon>
    </lineage>
</organism>
<comment type="similarity">
    <text evidence="2">Belongs to the TsaE family.</text>
</comment>
<reference evidence="12 13" key="1">
    <citation type="journal article" date="2024" name="Nat. Commun.">
        <title>Phylogenomics reveals the evolutionary origins of lichenization in chlorophyte algae.</title>
        <authorList>
            <person name="Puginier C."/>
            <person name="Libourel C."/>
            <person name="Otte J."/>
            <person name="Skaloud P."/>
            <person name="Haon M."/>
            <person name="Grisel S."/>
            <person name="Petersen M."/>
            <person name="Berrin J.G."/>
            <person name="Delaux P.M."/>
            <person name="Dal Grande F."/>
            <person name="Keller J."/>
        </authorList>
    </citation>
    <scope>NUCLEOTIDE SEQUENCE [LARGE SCALE GENOMIC DNA]</scope>
    <source>
        <strain evidence="12 13">SAG 2036</strain>
    </source>
</reference>
<dbReference type="GO" id="GO:0002949">
    <property type="term" value="P:tRNA threonylcarbamoyladenosine modification"/>
    <property type="evidence" value="ECO:0007669"/>
    <property type="project" value="InterPro"/>
</dbReference>
<dbReference type="EMBL" id="JALJOQ010000263">
    <property type="protein sequence ID" value="KAK9786801.1"/>
    <property type="molecule type" value="Genomic_DNA"/>
</dbReference>
<evidence type="ECO:0000313" key="13">
    <source>
        <dbReference type="Proteomes" id="UP001465755"/>
    </source>
</evidence>
<keyword evidence="6" id="KW-0479">Metal-binding</keyword>
<dbReference type="Gene3D" id="3.40.50.300">
    <property type="entry name" value="P-loop containing nucleotide triphosphate hydrolases"/>
    <property type="match status" value="1"/>
</dbReference>
<keyword evidence="13" id="KW-1185">Reference proteome</keyword>
<evidence type="ECO:0000313" key="12">
    <source>
        <dbReference type="EMBL" id="KAK9786801.1"/>
    </source>
</evidence>
<dbReference type="PANTHER" id="PTHR33540">
    <property type="entry name" value="TRNA THREONYLCARBAMOYLADENOSINE BIOSYNTHESIS PROTEIN TSAE"/>
    <property type="match status" value="1"/>
</dbReference>
<accession>A0AAW1NPG6</accession>
<dbReference type="GO" id="GO:0005737">
    <property type="term" value="C:cytoplasm"/>
    <property type="evidence" value="ECO:0007669"/>
    <property type="project" value="UniProtKB-SubCell"/>
</dbReference>
<dbReference type="GO" id="GO:0005524">
    <property type="term" value="F:ATP binding"/>
    <property type="evidence" value="ECO:0007669"/>
    <property type="project" value="UniProtKB-KW"/>
</dbReference>
<evidence type="ECO:0000256" key="10">
    <source>
        <dbReference type="ARBA" id="ARBA00032441"/>
    </source>
</evidence>
<proteinExistence type="inferred from homology"/>